<dbReference type="GO" id="GO:0009279">
    <property type="term" value="C:cell outer membrane"/>
    <property type="evidence" value="ECO:0007669"/>
    <property type="project" value="UniProtKB-SubCell"/>
</dbReference>
<keyword evidence="3 6" id="KW-0732">Signal</keyword>
<proteinExistence type="inferred from homology"/>
<evidence type="ECO:0000256" key="5">
    <source>
        <dbReference type="ARBA" id="ARBA00023237"/>
    </source>
</evidence>
<dbReference type="EMBL" id="LVXG01000056">
    <property type="protein sequence ID" value="OQP42971.1"/>
    <property type="molecule type" value="Genomic_DNA"/>
</dbReference>
<dbReference type="PROSITE" id="PS51257">
    <property type="entry name" value="PROKAR_LIPOPROTEIN"/>
    <property type="match status" value="1"/>
</dbReference>
<protein>
    <submittedName>
        <fullName evidence="9">Carbohydrate-binding protein SusD</fullName>
    </submittedName>
</protein>
<evidence type="ECO:0000313" key="9">
    <source>
        <dbReference type="EMBL" id="OQP42971.1"/>
    </source>
</evidence>
<feature type="signal peptide" evidence="6">
    <location>
        <begin position="1"/>
        <end position="25"/>
    </location>
</feature>
<accession>A0A1V9EA56</accession>
<evidence type="ECO:0000259" key="7">
    <source>
        <dbReference type="Pfam" id="PF07980"/>
    </source>
</evidence>
<dbReference type="RefSeq" id="WP_081203382.1">
    <property type="nucleotide sequence ID" value="NZ_FOCZ01000005.1"/>
</dbReference>
<evidence type="ECO:0000313" key="10">
    <source>
        <dbReference type="Proteomes" id="UP000192610"/>
    </source>
</evidence>
<evidence type="ECO:0000256" key="1">
    <source>
        <dbReference type="ARBA" id="ARBA00004442"/>
    </source>
</evidence>
<evidence type="ECO:0000256" key="6">
    <source>
        <dbReference type="SAM" id="SignalP"/>
    </source>
</evidence>
<evidence type="ECO:0000256" key="4">
    <source>
        <dbReference type="ARBA" id="ARBA00023136"/>
    </source>
</evidence>
<keyword evidence="4" id="KW-0472">Membrane</keyword>
<dbReference type="InterPro" id="IPR012944">
    <property type="entry name" value="SusD_RagB_dom"/>
</dbReference>
<keyword evidence="10" id="KW-1185">Reference proteome</keyword>
<dbReference type="InterPro" id="IPR033985">
    <property type="entry name" value="SusD-like_N"/>
</dbReference>
<evidence type="ECO:0000256" key="2">
    <source>
        <dbReference type="ARBA" id="ARBA00006275"/>
    </source>
</evidence>
<dbReference type="Pfam" id="PF07980">
    <property type="entry name" value="SusD_RagB"/>
    <property type="match status" value="1"/>
</dbReference>
<dbReference type="InterPro" id="IPR011990">
    <property type="entry name" value="TPR-like_helical_dom_sf"/>
</dbReference>
<dbReference type="Gene3D" id="1.25.40.390">
    <property type="match status" value="2"/>
</dbReference>
<dbReference type="AlphaFoldDB" id="A0A1V9EA56"/>
<name>A0A1V9EA56_9BACT</name>
<evidence type="ECO:0000259" key="8">
    <source>
        <dbReference type="Pfam" id="PF14322"/>
    </source>
</evidence>
<comment type="subcellular location">
    <subcellularLocation>
        <location evidence="1">Cell outer membrane</location>
    </subcellularLocation>
</comment>
<gene>
    <name evidence="9" type="ORF">A4H97_12530</name>
</gene>
<dbReference type="Pfam" id="PF14322">
    <property type="entry name" value="SusD-like_3"/>
    <property type="match status" value="1"/>
</dbReference>
<dbReference type="STRING" id="354355.SAMN05660816_03174"/>
<dbReference type="SUPFAM" id="SSF48452">
    <property type="entry name" value="TPR-like"/>
    <property type="match status" value="1"/>
</dbReference>
<comment type="caution">
    <text evidence="9">The sequence shown here is derived from an EMBL/GenBank/DDBJ whole genome shotgun (WGS) entry which is preliminary data.</text>
</comment>
<reference evidence="10" key="1">
    <citation type="submission" date="2016-04" db="EMBL/GenBank/DDBJ databases">
        <authorList>
            <person name="Chen L."/>
            <person name="Zhuang W."/>
            <person name="Wang G."/>
        </authorList>
    </citation>
    <scope>NUCLEOTIDE SEQUENCE [LARGE SCALE GENOMIC DNA]</scope>
    <source>
        <strain evidence="10">17621</strain>
    </source>
</reference>
<feature type="chain" id="PRO_5010714263" evidence="6">
    <location>
        <begin position="26"/>
        <end position="687"/>
    </location>
</feature>
<feature type="domain" description="SusD-like N-terminal" evidence="8">
    <location>
        <begin position="83"/>
        <end position="223"/>
    </location>
</feature>
<dbReference type="OrthoDB" id="5694214at2"/>
<evidence type="ECO:0000256" key="3">
    <source>
        <dbReference type="ARBA" id="ARBA00022729"/>
    </source>
</evidence>
<dbReference type="Proteomes" id="UP000192610">
    <property type="component" value="Unassembled WGS sequence"/>
</dbReference>
<keyword evidence="5" id="KW-0998">Cell outer membrane</keyword>
<comment type="similarity">
    <text evidence="2">Belongs to the SusD family.</text>
</comment>
<organism evidence="9 10">
    <name type="scientific">Niastella yeongjuensis</name>
    <dbReference type="NCBI Taxonomy" id="354355"/>
    <lineage>
        <taxon>Bacteria</taxon>
        <taxon>Pseudomonadati</taxon>
        <taxon>Bacteroidota</taxon>
        <taxon>Chitinophagia</taxon>
        <taxon>Chitinophagales</taxon>
        <taxon>Chitinophagaceae</taxon>
        <taxon>Niastella</taxon>
    </lineage>
</organism>
<feature type="domain" description="RagB/SusD" evidence="7">
    <location>
        <begin position="511"/>
        <end position="652"/>
    </location>
</feature>
<sequence>MKIKNTRSLLYKSLFGLSIALSVTACKLDEYNPISLSEQDQLSKYDGWKAYQNNCYTGLWGTIISMPYGLCSEVGTDMWTSPNSSITYKEIISYQDLTTGFNLVGNVWNYAWGSIKDCNKTIQLAPNLLDGKASDISTLVAEAKFLRAYYYSVLVVQFGELPLVLTDDPTKNLSPTRNSVPDIYAQIISDLRDAFNNLPVAPFENNPQRVTKKAALGMLARVYAQGAGEDLKEGGKSYWVRAKECADSLISNMGTYGAAMYDDFAKVFASANNRNNLEVLFTAYGLNPYSASYSVSTANSKPNLYLHYYPKIDDAFDPKDGFLKRTVNSNTSNAYYGRLNQAFVAPTKYLINCFNANYDKRWENTFQTAFANYSGVQAIASLGSGVPSPANVKYIDAVITIDQNMCNKYGIDPRNIGKKIYPYEDVDAKNASKDATWQYIPQIWNKGATTGVTAGNLTTPANANVHPYPLAQDENRFFVYLSKDKLTAADKADRAYATINIDDLFDPSDPTGSTYYTNRAGNGLANPAFAGIFPAMQKFNHNFDGGWLGADFQRKLGNIMIMRMAEVYLIAAEATMHTTGDGAATAGYLNVLRKRAVRNPADFNVGTGMELTSATMNDVFDEYARELCGEFTRWALLKRNKAFETRLQTYNKRAAANFIPAKHYVRPIPFNFLNQINNAPEFGTNGY</sequence>